<dbReference type="Pfam" id="PF12697">
    <property type="entry name" value="Abhydrolase_6"/>
    <property type="match status" value="1"/>
</dbReference>
<dbReference type="SUPFAM" id="SSF53474">
    <property type="entry name" value="alpha/beta-Hydrolases"/>
    <property type="match status" value="1"/>
</dbReference>
<evidence type="ECO:0000313" key="3">
    <source>
        <dbReference type="Proteomes" id="UP000076154"/>
    </source>
</evidence>
<protein>
    <recommendedName>
        <fullName evidence="1">AB hydrolase-1 domain-containing protein</fullName>
    </recommendedName>
</protein>
<evidence type="ECO:0000259" key="1">
    <source>
        <dbReference type="Pfam" id="PF12697"/>
    </source>
</evidence>
<gene>
    <name evidence="2" type="ORF">Hypma_011238</name>
</gene>
<reference evidence="2" key="1">
    <citation type="submission" date="2018-04" db="EMBL/GenBank/DDBJ databases">
        <title>Whole genome sequencing of Hypsizygus marmoreus.</title>
        <authorList>
            <person name="Choi I.-G."/>
            <person name="Min B."/>
            <person name="Kim J.-G."/>
            <person name="Kim S."/>
            <person name="Oh Y.-L."/>
            <person name="Kong W.-S."/>
            <person name="Park H."/>
            <person name="Jeong J."/>
            <person name="Song E.-S."/>
        </authorList>
    </citation>
    <scope>NUCLEOTIDE SEQUENCE [LARGE SCALE GENOMIC DNA]</scope>
    <source>
        <strain evidence="2">51987-8</strain>
    </source>
</reference>
<dbReference type="InterPro" id="IPR029058">
    <property type="entry name" value="AB_hydrolase_fold"/>
</dbReference>
<accession>A0A369JMR7</accession>
<dbReference type="STRING" id="39966.A0A369JMR7"/>
<sequence>MILQTTKIVLDCTPKHASDSGLKITAKCYTKGNSADNLSGLTLLFTHCIGAHKEQWEPTIEHIFKSQETKDECHRIREAWSFDWQNHGDAAILNREALQTRLDGVSIYEWAPPIAAFVRSPRMNGHRMVALGHSAGAGAIMLTTKEFALSQIPYAAIVLIEPAMVTRELFNAHIEDRMASMNFAVSATSVRRDTWVSREVAFTWFSKRFPWNVWDPRVVRILTEHGLHESSSGVTLKCDKRQEAVSYPDVEGHFESTTILGRICYALPIHLVWGTRSDLIPEFIQDSLSDSAEGRFVASVTRVKGAGHMVVQEQPDRLAMSLCEILDSVPIRHAARSRL</sequence>
<dbReference type="AlphaFoldDB" id="A0A369JMR7"/>
<feature type="domain" description="AB hydrolase-1" evidence="1">
    <location>
        <begin position="43"/>
        <end position="319"/>
    </location>
</feature>
<keyword evidence="3" id="KW-1185">Reference proteome</keyword>
<comment type="caution">
    <text evidence="2">The sequence shown here is derived from an EMBL/GenBank/DDBJ whole genome shotgun (WGS) entry which is preliminary data.</text>
</comment>
<dbReference type="EMBL" id="LUEZ02000054">
    <property type="protein sequence ID" value="RDB21685.1"/>
    <property type="molecule type" value="Genomic_DNA"/>
</dbReference>
<name>A0A369JMR7_HYPMA</name>
<organism evidence="2 3">
    <name type="scientific">Hypsizygus marmoreus</name>
    <name type="common">White beech mushroom</name>
    <name type="synonym">Agaricus marmoreus</name>
    <dbReference type="NCBI Taxonomy" id="39966"/>
    <lineage>
        <taxon>Eukaryota</taxon>
        <taxon>Fungi</taxon>
        <taxon>Dikarya</taxon>
        <taxon>Basidiomycota</taxon>
        <taxon>Agaricomycotina</taxon>
        <taxon>Agaricomycetes</taxon>
        <taxon>Agaricomycetidae</taxon>
        <taxon>Agaricales</taxon>
        <taxon>Tricholomatineae</taxon>
        <taxon>Lyophyllaceae</taxon>
        <taxon>Hypsizygus</taxon>
    </lineage>
</organism>
<dbReference type="Proteomes" id="UP000076154">
    <property type="component" value="Unassembled WGS sequence"/>
</dbReference>
<dbReference type="Gene3D" id="3.40.50.1820">
    <property type="entry name" value="alpha/beta hydrolase"/>
    <property type="match status" value="1"/>
</dbReference>
<dbReference type="InterPro" id="IPR000073">
    <property type="entry name" value="AB_hydrolase_1"/>
</dbReference>
<dbReference type="InParanoid" id="A0A369JMR7"/>
<dbReference type="OrthoDB" id="94039at2759"/>
<evidence type="ECO:0000313" key="2">
    <source>
        <dbReference type="EMBL" id="RDB21685.1"/>
    </source>
</evidence>
<proteinExistence type="predicted"/>